<dbReference type="Pfam" id="PF02600">
    <property type="entry name" value="DsbB"/>
    <property type="match status" value="1"/>
</dbReference>
<protein>
    <submittedName>
        <fullName evidence="7">Disulfide bond formation protein B</fullName>
    </submittedName>
</protein>
<evidence type="ECO:0000256" key="1">
    <source>
        <dbReference type="ARBA" id="ARBA00004651"/>
    </source>
</evidence>
<dbReference type="InterPro" id="IPR023380">
    <property type="entry name" value="DsbB-like_sf"/>
</dbReference>
<keyword evidence="4 6" id="KW-1133">Transmembrane helix</keyword>
<dbReference type="Gene3D" id="1.20.1550.10">
    <property type="entry name" value="DsbB-like"/>
    <property type="match status" value="1"/>
</dbReference>
<dbReference type="EMBL" id="CP110257">
    <property type="protein sequence ID" value="UZD54015.1"/>
    <property type="molecule type" value="Genomic_DNA"/>
</dbReference>
<organism evidence="7 8">
    <name type="scientific">Caldimonas aquatica</name>
    <dbReference type="NCBI Taxonomy" id="376175"/>
    <lineage>
        <taxon>Bacteria</taxon>
        <taxon>Pseudomonadati</taxon>
        <taxon>Pseudomonadota</taxon>
        <taxon>Betaproteobacteria</taxon>
        <taxon>Burkholderiales</taxon>
        <taxon>Sphaerotilaceae</taxon>
        <taxon>Caldimonas</taxon>
    </lineage>
</organism>
<name>A0ABY6MNU7_9BURK</name>
<feature type="transmembrane region" description="Helical" evidence="6">
    <location>
        <begin position="143"/>
        <end position="160"/>
    </location>
</feature>
<evidence type="ECO:0000256" key="4">
    <source>
        <dbReference type="ARBA" id="ARBA00022989"/>
    </source>
</evidence>
<keyword evidence="2" id="KW-1003">Cell membrane</keyword>
<keyword evidence="3 6" id="KW-0812">Transmembrane</keyword>
<gene>
    <name evidence="7" type="ORF">OMP39_10020</name>
</gene>
<dbReference type="PANTHER" id="PTHR36570">
    <property type="entry name" value="DISULFIDE BOND FORMATION PROTEIN B"/>
    <property type="match status" value="1"/>
</dbReference>
<evidence type="ECO:0000256" key="5">
    <source>
        <dbReference type="ARBA" id="ARBA00023136"/>
    </source>
</evidence>
<dbReference type="SUPFAM" id="SSF158442">
    <property type="entry name" value="DsbB-like"/>
    <property type="match status" value="1"/>
</dbReference>
<proteinExistence type="predicted"/>
<evidence type="ECO:0000256" key="6">
    <source>
        <dbReference type="SAM" id="Phobius"/>
    </source>
</evidence>
<evidence type="ECO:0000313" key="7">
    <source>
        <dbReference type="EMBL" id="UZD54015.1"/>
    </source>
</evidence>
<dbReference type="Proteomes" id="UP001163266">
    <property type="component" value="Chromosome"/>
</dbReference>
<reference evidence="7" key="1">
    <citation type="submission" date="2022-10" db="EMBL/GenBank/DDBJ databases">
        <title>Complete genome sequence of Schlegelella aquatica LMG 23380.</title>
        <authorList>
            <person name="Musilova J."/>
            <person name="Kourilova X."/>
            <person name="Bezdicek M."/>
            <person name="Hermankova K."/>
            <person name="Obruca S."/>
            <person name="Sedlar K."/>
        </authorList>
    </citation>
    <scope>NUCLEOTIDE SEQUENCE</scope>
    <source>
        <strain evidence="7">LMG 23380</strain>
    </source>
</reference>
<feature type="transmembrane region" description="Helical" evidence="6">
    <location>
        <begin position="71"/>
        <end position="89"/>
    </location>
</feature>
<comment type="subcellular location">
    <subcellularLocation>
        <location evidence="1">Cell membrane</location>
        <topology evidence="1">Multi-pass membrane protein</topology>
    </subcellularLocation>
</comment>
<dbReference type="RefSeq" id="WP_264891584.1">
    <property type="nucleotide sequence ID" value="NZ_CP110257.1"/>
</dbReference>
<accession>A0ABY6MNU7</accession>
<keyword evidence="5 6" id="KW-0472">Membrane</keyword>
<dbReference type="InterPro" id="IPR003752">
    <property type="entry name" value="DiS_bond_form_DsbB/BdbC"/>
</dbReference>
<sequence length="165" mass="17187">MVSSRLLTNRRALLGLGSLVSLAAVGAALVSQYAYGMAPCPWCILQRVIFLAIALVCGLGWLGRGAVWQRTMAAIAGLLSASGVAAAVYQNTVAAKAFSCNLTLADRIITALGLEGAVPFLFRIEASCADAAVTLLGLPYESWSGALFAVMAVVAAWLVLRRNAD</sequence>
<dbReference type="PANTHER" id="PTHR36570:SF3">
    <property type="entry name" value="DISULFIDE BOND FORMATION PROTEIN B"/>
    <property type="match status" value="1"/>
</dbReference>
<keyword evidence="8" id="KW-1185">Reference proteome</keyword>
<evidence type="ECO:0000256" key="3">
    <source>
        <dbReference type="ARBA" id="ARBA00022692"/>
    </source>
</evidence>
<evidence type="ECO:0000256" key="2">
    <source>
        <dbReference type="ARBA" id="ARBA00022475"/>
    </source>
</evidence>
<feature type="transmembrane region" description="Helical" evidence="6">
    <location>
        <begin position="44"/>
        <end position="62"/>
    </location>
</feature>
<evidence type="ECO:0000313" key="8">
    <source>
        <dbReference type="Proteomes" id="UP001163266"/>
    </source>
</evidence>
<dbReference type="InterPro" id="IPR050183">
    <property type="entry name" value="DsbB"/>
</dbReference>